<evidence type="ECO:0000256" key="1">
    <source>
        <dbReference type="ARBA" id="ARBA00001946"/>
    </source>
</evidence>
<gene>
    <name evidence="15" type="ORF">C7459_11367</name>
</gene>
<keyword evidence="16" id="KW-1185">Reference proteome</keyword>
<evidence type="ECO:0000256" key="7">
    <source>
        <dbReference type="ARBA" id="ARBA00022505"/>
    </source>
</evidence>
<dbReference type="SUPFAM" id="SSF53218">
    <property type="entry name" value="Molybdenum cofactor biosynthesis proteins"/>
    <property type="match status" value="1"/>
</dbReference>
<keyword evidence="9 13" id="KW-0479">Metal-binding</keyword>
<proteinExistence type="inferred from homology"/>
<dbReference type="FunFam" id="3.40.980.10:FF:000004">
    <property type="entry name" value="Molybdopterin molybdenumtransferase"/>
    <property type="match status" value="1"/>
</dbReference>
<evidence type="ECO:0000256" key="8">
    <source>
        <dbReference type="ARBA" id="ARBA00022679"/>
    </source>
</evidence>
<keyword evidence="11 13" id="KW-0501">Molybdenum cofactor biosynthesis</keyword>
<dbReference type="GO" id="GO:0046872">
    <property type="term" value="F:metal ion binding"/>
    <property type="evidence" value="ECO:0007669"/>
    <property type="project" value="UniProtKB-UniRule"/>
</dbReference>
<dbReference type="UniPathway" id="UPA00344"/>
<name>A0A316D623_9BACL</name>
<evidence type="ECO:0000256" key="5">
    <source>
        <dbReference type="ARBA" id="ARBA00013269"/>
    </source>
</evidence>
<dbReference type="NCBIfam" id="TIGR00177">
    <property type="entry name" value="molyb_syn"/>
    <property type="match status" value="1"/>
</dbReference>
<dbReference type="InterPro" id="IPR036135">
    <property type="entry name" value="MoeA_linker/N_sf"/>
</dbReference>
<dbReference type="InterPro" id="IPR036425">
    <property type="entry name" value="MoaB/Mog-like_dom_sf"/>
</dbReference>
<dbReference type="OrthoDB" id="9804758at2"/>
<evidence type="ECO:0000313" key="16">
    <source>
        <dbReference type="Proteomes" id="UP000245634"/>
    </source>
</evidence>
<keyword evidence="8 13" id="KW-0808">Transferase</keyword>
<reference evidence="15 16" key="1">
    <citation type="submission" date="2018-05" db="EMBL/GenBank/DDBJ databases">
        <title>Genomic Encyclopedia of Type Strains, Phase IV (KMG-IV): sequencing the most valuable type-strain genomes for metagenomic binning, comparative biology and taxonomic classification.</title>
        <authorList>
            <person name="Goeker M."/>
        </authorList>
    </citation>
    <scope>NUCLEOTIDE SEQUENCE [LARGE SCALE GENOMIC DNA]</scope>
    <source>
        <strain evidence="15 16">DSM 18773</strain>
    </source>
</reference>
<evidence type="ECO:0000256" key="4">
    <source>
        <dbReference type="ARBA" id="ARBA00010763"/>
    </source>
</evidence>
<dbReference type="InterPro" id="IPR005111">
    <property type="entry name" value="MoeA_C_domain_IV"/>
</dbReference>
<evidence type="ECO:0000256" key="12">
    <source>
        <dbReference type="ARBA" id="ARBA00047317"/>
    </source>
</evidence>
<dbReference type="GO" id="GO:0005829">
    <property type="term" value="C:cytosol"/>
    <property type="evidence" value="ECO:0007669"/>
    <property type="project" value="TreeGrafter"/>
</dbReference>
<keyword evidence="10 13" id="KW-0460">Magnesium</keyword>
<comment type="similarity">
    <text evidence="4 13">Belongs to the MoeA family.</text>
</comment>
<evidence type="ECO:0000256" key="9">
    <source>
        <dbReference type="ARBA" id="ARBA00022723"/>
    </source>
</evidence>
<evidence type="ECO:0000259" key="14">
    <source>
        <dbReference type="SMART" id="SM00852"/>
    </source>
</evidence>
<dbReference type="CDD" id="cd00887">
    <property type="entry name" value="MoeA"/>
    <property type="match status" value="1"/>
</dbReference>
<evidence type="ECO:0000256" key="6">
    <source>
        <dbReference type="ARBA" id="ARBA00021108"/>
    </source>
</evidence>
<accession>A0A316D623</accession>
<comment type="pathway">
    <text evidence="3 13">Cofactor biosynthesis; molybdopterin biosynthesis.</text>
</comment>
<evidence type="ECO:0000256" key="13">
    <source>
        <dbReference type="RuleBase" id="RU365090"/>
    </source>
</evidence>
<evidence type="ECO:0000256" key="11">
    <source>
        <dbReference type="ARBA" id="ARBA00023150"/>
    </source>
</evidence>
<organism evidence="15 16">
    <name type="scientific">Tumebacillus permanentifrigoris</name>
    <dbReference type="NCBI Taxonomy" id="378543"/>
    <lineage>
        <taxon>Bacteria</taxon>
        <taxon>Bacillati</taxon>
        <taxon>Bacillota</taxon>
        <taxon>Bacilli</taxon>
        <taxon>Bacillales</taxon>
        <taxon>Alicyclobacillaceae</taxon>
        <taxon>Tumebacillus</taxon>
    </lineage>
</organism>
<dbReference type="FunFam" id="2.170.190.11:FF:000001">
    <property type="entry name" value="Molybdopterin molybdenumtransferase"/>
    <property type="match status" value="1"/>
</dbReference>
<evidence type="ECO:0000256" key="3">
    <source>
        <dbReference type="ARBA" id="ARBA00005046"/>
    </source>
</evidence>
<dbReference type="Gene3D" id="2.40.340.10">
    <property type="entry name" value="MoeA, C-terminal, domain IV"/>
    <property type="match status" value="1"/>
</dbReference>
<dbReference type="Pfam" id="PF03454">
    <property type="entry name" value="MoeA_C"/>
    <property type="match status" value="1"/>
</dbReference>
<dbReference type="Pfam" id="PF00994">
    <property type="entry name" value="MoCF_biosynth"/>
    <property type="match status" value="1"/>
</dbReference>
<evidence type="ECO:0000256" key="2">
    <source>
        <dbReference type="ARBA" id="ARBA00002901"/>
    </source>
</evidence>
<dbReference type="SUPFAM" id="SSF63867">
    <property type="entry name" value="MoeA C-terminal domain-like"/>
    <property type="match status" value="1"/>
</dbReference>
<dbReference type="Gene3D" id="2.170.190.11">
    <property type="entry name" value="Molybdopterin biosynthesis moea protein, domain 3"/>
    <property type="match status" value="1"/>
</dbReference>
<dbReference type="AlphaFoldDB" id="A0A316D623"/>
<dbReference type="EC" id="2.10.1.1" evidence="5 13"/>
<comment type="caution">
    <text evidence="15">The sequence shown here is derived from an EMBL/GenBank/DDBJ whole genome shotgun (WGS) entry which is preliminary data.</text>
</comment>
<dbReference type="SUPFAM" id="SSF63882">
    <property type="entry name" value="MoeA N-terminal region -like"/>
    <property type="match status" value="1"/>
</dbReference>
<dbReference type="EMBL" id="QGGL01000013">
    <property type="protein sequence ID" value="PWK09633.1"/>
    <property type="molecule type" value="Genomic_DNA"/>
</dbReference>
<comment type="cofactor">
    <cofactor evidence="1 13">
        <name>Mg(2+)</name>
        <dbReference type="ChEBI" id="CHEBI:18420"/>
    </cofactor>
</comment>
<dbReference type="InterPro" id="IPR036688">
    <property type="entry name" value="MoeA_C_domain_IV_sf"/>
</dbReference>
<dbReference type="Proteomes" id="UP000245634">
    <property type="component" value="Unassembled WGS sequence"/>
</dbReference>
<sequence length="415" mass="43862">MESFLTLEAAWEETMSRTAALGTEEVELMDAYGRFLGKKVTARLPFPAFDRSALDGYAVRAADLKDAPVTLRVLEEVGAGQVPTQVVGTGQATRIMTGAPIPVGADAIVRLEVTERVDGSHEAQTVPHVRILLTVAAGEAISRQGEDTPAGALLLEAGCQIGGAELAVLGANGVDRVTVYRRPRVGVIVSGAEVRPAGQSLEAGQVYDSNGPMLAGLIREQGGHPILYGQVGDDLEATARLVKKAAASCDLLLTTGGVSVGDYDLMRDAYVQAGGELLFWKVSMRPGTPVTYARVGATPVFGLSGNPAAAFINFVLLVQPVLRKLAGHAQPEHRPVKAMLDSQIDARVIGLDRFLRVNLIMQEAVLTAVLPTHSQKAGILTTLPHTDALLRIPGGTSVQHGQLVDVYPLQRGVHT</sequence>
<dbReference type="InterPro" id="IPR005110">
    <property type="entry name" value="MoeA_linker/N"/>
</dbReference>
<feature type="domain" description="MoaB/Mog" evidence="14">
    <location>
        <begin position="186"/>
        <end position="324"/>
    </location>
</feature>
<dbReference type="InterPro" id="IPR001453">
    <property type="entry name" value="MoaB/Mog_dom"/>
</dbReference>
<dbReference type="GO" id="GO:0006777">
    <property type="term" value="P:Mo-molybdopterin cofactor biosynthetic process"/>
    <property type="evidence" value="ECO:0007669"/>
    <property type="project" value="UniProtKB-UniRule"/>
</dbReference>
<protein>
    <recommendedName>
        <fullName evidence="6 13">Molybdopterin molybdenumtransferase</fullName>
        <ecNumber evidence="5 13">2.10.1.1</ecNumber>
    </recommendedName>
</protein>
<dbReference type="SMART" id="SM00852">
    <property type="entry name" value="MoCF_biosynth"/>
    <property type="match status" value="1"/>
</dbReference>
<dbReference type="Gene3D" id="3.90.105.10">
    <property type="entry name" value="Molybdopterin biosynthesis moea protein, domain 2"/>
    <property type="match status" value="1"/>
</dbReference>
<dbReference type="GO" id="GO:0061599">
    <property type="term" value="F:molybdopterin molybdotransferase activity"/>
    <property type="evidence" value="ECO:0007669"/>
    <property type="project" value="UniProtKB-UniRule"/>
</dbReference>
<dbReference type="NCBIfam" id="NF045515">
    <property type="entry name" value="Glp_gephyrin"/>
    <property type="match status" value="1"/>
</dbReference>
<comment type="function">
    <text evidence="2 13">Catalyzes the insertion of molybdate into adenylated molybdopterin with the concomitant release of AMP.</text>
</comment>
<dbReference type="Pfam" id="PF03453">
    <property type="entry name" value="MoeA_N"/>
    <property type="match status" value="1"/>
</dbReference>
<evidence type="ECO:0000256" key="10">
    <source>
        <dbReference type="ARBA" id="ARBA00022842"/>
    </source>
</evidence>
<dbReference type="Gene3D" id="3.40.980.10">
    <property type="entry name" value="MoaB/Mog-like domain"/>
    <property type="match status" value="1"/>
</dbReference>
<keyword evidence="7 13" id="KW-0500">Molybdenum</keyword>
<comment type="catalytic activity">
    <reaction evidence="12">
        <text>adenylyl-molybdopterin + molybdate = Mo-molybdopterin + AMP + H(+)</text>
        <dbReference type="Rhea" id="RHEA:35047"/>
        <dbReference type="ChEBI" id="CHEBI:15378"/>
        <dbReference type="ChEBI" id="CHEBI:36264"/>
        <dbReference type="ChEBI" id="CHEBI:62727"/>
        <dbReference type="ChEBI" id="CHEBI:71302"/>
        <dbReference type="ChEBI" id="CHEBI:456215"/>
        <dbReference type="EC" id="2.10.1.1"/>
    </reaction>
</comment>
<dbReference type="RefSeq" id="WP_109690141.1">
    <property type="nucleotide sequence ID" value="NZ_QGGL01000013.1"/>
</dbReference>
<dbReference type="PANTHER" id="PTHR10192:SF5">
    <property type="entry name" value="GEPHYRIN"/>
    <property type="match status" value="1"/>
</dbReference>
<dbReference type="InterPro" id="IPR038987">
    <property type="entry name" value="MoeA-like"/>
</dbReference>
<evidence type="ECO:0000313" key="15">
    <source>
        <dbReference type="EMBL" id="PWK09633.1"/>
    </source>
</evidence>
<dbReference type="PANTHER" id="PTHR10192">
    <property type="entry name" value="MOLYBDOPTERIN BIOSYNTHESIS PROTEIN"/>
    <property type="match status" value="1"/>
</dbReference>